<evidence type="ECO:0000313" key="2">
    <source>
        <dbReference type="EMBL" id="KXS11987.1"/>
    </source>
</evidence>
<accession>A0A139A598</accession>
<dbReference type="AlphaFoldDB" id="A0A139A598"/>
<proteinExistence type="predicted"/>
<organism evidence="2 3">
    <name type="scientific">Gonapodya prolifera (strain JEL478)</name>
    <name type="common">Monoblepharis prolifera</name>
    <dbReference type="NCBI Taxonomy" id="1344416"/>
    <lineage>
        <taxon>Eukaryota</taxon>
        <taxon>Fungi</taxon>
        <taxon>Fungi incertae sedis</taxon>
        <taxon>Chytridiomycota</taxon>
        <taxon>Chytridiomycota incertae sedis</taxon>
        <taxon>Monoblepharidomycetes</taxon>
        <taxon>Monoblepharidales</taxon>
        <taxon>Gonapodyaceae</taxon>
        <taxon>Gonapodya</taxon>
    </lineage>
</organism>
<name>A0A139A598_GONPJ</name>
<feature type="region of interest" description="Disordered" evidence="1">
    <location>
        <begin position="168"/>
        <end position="208"/>
    </location>
</feature>
<keyword evidence="3" id="KW-1185">Reference proteome</keyword>
<evidence type="ECO:0000256" key="1">
    <source>
        <dbReference type="SAM" id="MobiDB-lite"/>
    </source>
</evidence>
<feature type="compositionally biased region" description="Low complexity" evidence="1">
    <location>
        <begin position="177"/>
        <end position="190"/>
    </location>
</feature>
<reference evidence="2 3" key="1">
    <citation type="journal article" date="2015" name="Genome Biol. Evol.">
        <title>Phylogenomic analyses indicate that early fungi evolved digesting cell walls of algal ancestors of land plants.</title>
        <authorList>
            <person name="Chang Y."/>
            <person name="Wang S."/>
            <person name="Sekimoto S."/>
            <person name="Aerts A.L."/>
            <person name="Choi C."/>
            <person name="Clum A."/>
            <person name="LaButti K.M."/>
            <person name="Lindquist E.A."/>
            <person name="Yee Ngan C."/>
            <person name="Ohm R.A."/>
            <person name="Salamov A.A."/>
            <person name="Grigoriev I.V."/>
            <person name="Spatafora J.W."/>
            <person name="Berbee M.L."/>
        </authorList>
    </citation>
    <scope>NUCLEOTIDE SEQUENCE [LARGE SCALE GENOMIC DNA]</scope>
    <source>
        <strain evidence="2 3">JEL478</strain>
    </source>
</reference>
<evidence type="ECO:0008006" key="4">
    <source>
        <dbReference type="Google" id="ProtNLM"/>
    </source>
</evidence>
<sequence>MAVYLYFKQRDPYLMSEQDIVVYDAHVATQGVTYFLVQVVNGVVVSNREASASMYKDRAITGTANFLSEKQTTVAKTLSTTPANTLSDAACPSWHHSNEFCAIWRGFAKRGFGSNATGTAEPWVFVPSWSVPAECPPLTEAEKIGAANWTQPTTTITFPPAETKLQAAAVRDRPKSAARPTATTSTRRPVPTGPSLPTRDQDTTMSAPPFPLNFSLTTYSKCLHRGCASPLASWKHNVAVGSCIPIVVQVDTTTSRALGRTTQSATVKWILRTPGNARLTPLEKCSQTFPHPPPAGDGTLLNRSTSTRSVLTCGAGRKDTLGDCQHSCAKLTTPMSVT</sequence>
<evidence type="ECO:0000313" key="3">
    <source>
        <dbReference type="Proteomes" id="UP000070544"/>
    </source>
</evidence>
<dbReference type="Proteomes" id="UP000070544">
    <property type="component" value="Unassembled WGS sequence"/>
</dbReference>
<protein>
    <recommendedName>
        <fullName evidence="4">Fungalysin</fullName>
    </recommendedName>
</protein>
<dbReference type="EMBL" id="KQ965792">
    <property type="protein sequence ID" value="KXS11987.1"/>
    <property type="molecule type" value="Genomic_DNA"/>
</dbReference>
<gene>
    <name evidence="2" type="ORF">M427DRAFT_72284</name>
</gene>